<accession>A0A443LFT4</accession>
<organism evidence="3 4">
    <name type="scientific">Lactococcus lactis</name>
    <dbReference type="NCBI Taxonomy" id="1358"/>
    <lineage>
        <taxon>Bacteria</taxon>
        <taxon>Bacillati</taxon>
        <taxon>Bacillota</taxon>
        <taxon>Bacilli</taxon>
        <taxon>Lactobacillales</taxon>
        <taxon>Streptococcaceae</taxon>
        <taxon>Lactococcus</taxon>
    </lineage>
</organism>
<reference evidence="3 4" key="1">
    <citation type="submission" date="2019-01" db="EMBL/GenBank/DDBJ databases">
        <title>Whole genome sequence of Lactococcus lactis isolated from cow milk.</title>
        <authorList>
            <person name="Sundararaman A."/>
            <person name="Tamang J.-P."/>
            <person name="Halami P."/>
        </authorList>
    </citation>
    <scope>NUCLEOTIDE SEQUENCE [LARGE SCALE GENOMIC DNA]</scope>
    <source>
        <strain evidence="3 4">C2D</strain>
    </source>
</reference>
<comment type="similarity">
    <text evidence="1">Belongs to the short-chain fatty acyl-CoA assimilation regulator (ScfR) family.</text>
</comment>
<dbReference type="InterPro" id="IPR010982">
    <property type="entry name" value="Lambda_DNA-bd_dom_sf"/>
</dbReference>
<feature type="domain" description="HTH cro/C1-type" evidence="2">
    <location>
        <begin position="7"/>
        <end position="62"/>
    </location>
</feature>
<dbReference type="Gene3D" id="1.10.10.2910">
    <property type="match status" value="1"/>
</dbReference>
<dbReference type="PROSITE" id="PS50943">
    <property type="entry name" value="HTH_CROC1"/>
    <property type="match status" value="1"/>
</dbReference>
<dbReference type="InterPro" id="IPR052345">
    <property type="entry name" value="Rad_response_metalloprotease"/>
</dbReference>
<evidence type="ECO:0000256" key="1">
    <source>
        <dbReference type="ARBA" id="ARBA00007227"/>
    </source>
</evidence>
<gene>
    <name evidence="3" type="ORF">EO246_04100</name>
</gene>
<dbReference type="SMART" id="SM00530">
    <property type="entry name" value="HTH_XRE"/>
    <property type="match status" value="1"/>
</dbReference>
<dbReference type="SUPFAM" id="SSF47413">
    <property type="entry name" value="lambda repressor-like DNA-binding domains"/>
    <property type="match status" value="1"/>
</dbReference>
<dbReference type="Gene3D" id="1.10.260.40">
    <property type="entry name" value="lambda repressor-like DNA-binding domains"/>
    <property type="match status" value="1"/>
</dbReference>
<sequence length="392" mass="45020">MFNGEKLQELRLLYGMSRAELAEKLDITEQAVWQFETNKVKPKVSPTVLSLSKLFKVDIRFFEGEVLSSCVNRGSIAFRNEDIASKKTIQMQEVYINAVHALIGKLENYLSSPPKVIYSLVQEVEDLLAEKLLSNDVIVEISELARKRLGISIDNNDLLYQIEMSGINVLSRFMPFGSSSDAYSLWTTDGVPYLVLAIGKSYARRNFDLAHELGHLLLHRAVDFELLDNAEHERREQEANFFASNLLLPDKEFKRSFELMVGTRVSQPDRYIGLKQHFNVSIQALEYKAYRLGYLTPAQNSYFYRQIHKKGYKFSEPLDSETPVYKPGKILSMLDIVLSNNLTDIQSLLYSLRISKEMMAQILNVESSFFDKYKSSLNDYSKIIKLIDQKEA</sequence>
<dbReference type="AlphaFoldDB" id="A0A443LFT4"/>
<evidence type="ECO:0000259" key="2">
    <source>
        <dbReference type="PROSITE" id="PS50943"/>
    </source>
</evidence>
<dbReference type="PANTHER" id="PTHR43236">
    <property type="entry name" value="ANTITOXIN HIGA1"/>
    <property type="match status" value="1"/>
</dbReference>
<dbReference type="Pfam" id="PF06114">
    <property type="entry name" value="Peptidase_M78"/>
    <property type="match status" value="1"/>
</dbReference>
<dbReference type="Proteomes" id="UP000285859">
    <property type="component" value="Unassembled WGS sequence"/>
</dbReference>
<protein>
    <submittedName>
        <fullName evidence="3">ImmA/IrrE family metallo-endopeptidase</fullName>
    </submittedName>
</protein>
<comment type="caution">
    <text evidence="3">The sequence shown here is derived from an EMBL/GenBank/DDBJ whole genome shotgun (WGS) entry which is preliminary data.</text>
</comment>
<dbReference type="PANTHER" id="PTHR43236:SF1">
    <property type="entry name" value="BLL7220 PROTEIN"/>
    <property type="match status" value="1"/>
</dbReference>
<name>A0A443LFT4_9LACT</name>
<evidence type="ECO:0000313" key="4">
    <source>
        <dbReference type="Proteomes" id="UP000285859"/>
    </source>
</evidence>
<dbReference type="CDD" id="cd00093">
    <property type="entry name" value="HTH_XRE"/>
    <property type="match status" value="1"/>
</dbReference>
<dbReference type="RefSeq" id="WP_058224176.1">
    <property type="nucleotide sequence ID" value="NZ_JACCJA010000004.1"/>
</dbReference>
<dbReference type="InterPro" id="IPR010359">
    <property type="entry name" value="IrrE_HExxH"/>
</dbReference>
<dbReference type="Pfam" id="PF01381">
    <property type="entry name" value="HTH_3"/>
    <property type="match status" value="1"/>
</dbReference>
<dbReference type="EMBL" id="SAXH01000004">
    <property type="protein sequence ID" value="RWR48062.1"/>
    <property type="molecule type" value="Genomic_DNA"/>
</dbReference>
<dbReference type="GO" id="GO:0003677">
    <property type="term" value="F:DNA binding"/>
    <property type="evidence" value="ECO:0007669"/>
    <property type="project" value="InterPro"/>
</dbReference>
<evidence type="ECO:0000313" key="3">
    <source>
        <dbReference type="EMBL" id="RWR48062.1"/>
    </source>
</evidence>
<dbReference type="InterPro" id="IPR001387">
    <property type="entry name" value="Cro/C1-type_HTH"/>
</dbReference>
<proteinExistence type="inferred from homology"/>